<feature type="compositionally biased region" description="Polar residues" evidence="1">
    <location>
        <begin position="1"/>
        <end position="11"/>
    </location>
</feature>
<evidence type="ECO:0000313" key="3">
    <source>
        <dbReference type="Proteomes" id="UP001225356"/>
    </source>
</evidence>
<organism evidence="2 3">
    <name type="scientific">Streptosporangium lutulentum</name>
    <dbReference type="NCBI Taxonomy" id="1461250"/>
    <lineage>
        <taxon>Bacteria</taxon>
        <taxon>Bacillati</taxon>
        <taxon>Actinomycetota</taxon>
        <taxon>Actinomycetes</taxon>
        <taxon>Streptosporangiales</taxon>
        <taxon>Streptosporangiaceae</taxon>
        <taxon>Streptosporangium</taxon>
    </lineage>
</organism>
<keyword evidence="3" id="KW-1185">Reference proteome</keyword>
<gene>
    <name evidence="2" type="ORF">J2853_003525</name>
</gene>
<reference evidence="2 3" key="1">
    <citation type="submission" date="2023-07" db="EMBL/GenBank/DDBJ databases">
        <title>Sequencing the genomes of 1000 actinobacteria strains.</title>
        <authorList>
            <person name="Klenk H.-P."/>
        </authorList>
    </citation>
    <scope>NUCLEOTIDE SEQUENCE [LARGE SCALE GENOMIC DNA]</scope>
    <source>
        <strain evidence="2 3">DSM 46740</strain>
    </source>
</reference>
<dbReference type="Proteomes" id="UP001225356">
    <property type="component" value="Unassembled WGS sequence"/>
</dbReference>
<name>A0ABT9QEE4_9ACTN</name>
<comment type="caution">
    <text evidence="2">The sequence shown here is derived from an EMBL/GenBank/DDBJ whole genome shotgun (WGS) entry which is preliminary data.</text>
</comment>
<dbReference type="EMBL" id="JAUSQU010000001">
    <property type="protein sequence ID" value="MDP9844314.1"/>
    <property type="molecule type" value="Genomic_DNA"/>
</dbReference>
<feature type="region of interest" description="Disordered" evidence="1">
    <location>
        <begin position="1"/>
        <end position="21"/>
    </location>
</feature>
<proteinExistence type="predicted"/>
<sequence length="64" mass="7237">MTGTRNNQGVSHPQRHDWDARRRHAVYASQQAAEPDRIAQRIAFHHARLCKQSPPSKPITGSPL</sequence>
<evidence type="ECO:0000256" key="1">
    <source>
        <dbReference type="SAM" id="MobiDB-lite"/>
    </source>
</evidence>
<protein>
    <submittedName>
        <fullName evidence="2">NADP-dependent 3-hydroxy acid dehydrogenase YdfG</fullName>
    </submittedName>
</protein>
<dbReference type="RefSeq" id="WP_307559087.1">
    <property type="nucleotide sequence ID" value="NZ_JAUSQU010000001.1"/>
</dbReference>
<accession>A0ABT9QEE4</accession>
<evidence type="ECO:0000313" key="2">
    <source>
        <dbReference type="EMBL" id="MDP9844314.1"/>
    </source>
</evidence>